<name>A0ABQ7GB11_DUNSA</name>
<dbReference type="EC" id="3.2.1.23" evidence="2"/>
<evidence type="ECO:0000256" key="1">
    <source>
        <dbReference type="ARBA" id="ARBA00001412"/>
    </source>
</evidence>
<dbReference type="PANTHER" id="PTHR46323:SF2">
    <property type="entry name" value="BETA-GALACTOSIDASE"/>
    <property type="match status" value="1"/>
</dbReference>
<dbReference type="InterPro" id="IPR050347">
    <property type="entry name" value="Bact_Beta-galactosidase"/>
</dbReference>
<evidence type="ECO:0000256" key="3">
    <source>
        <dbReference type="ARBA" id="ARBA00022801"/>
    </source>
</evidence>
<evidence type="ECO:0000259" key="5">
    <source>
        <dbReference type="Pfam" id="PF02836"/>
    </source>
</evidence>
<sequence length="276" mass="31541">MFMPGSVYSPLQVGFRHTAVKDGKLLHNGRPLMIRGVCRHEWDPRTGKALSEESMLRDIKLLKQSNFNAVRCSHYPNHNRWYELCNIMGLHLVDEANMETHGFDAVFRDNHMHPANSSQWLPVMLDRCSRMYERDKNHPCVTLWSLGNECGYGPAHDAMAAMLRAKDPSRPVQYEGGGSRTSATDVVCPMYPRTKQIAALLTTGKDHRPIVLCEYAHSMGNSTGNFRDYWQQFESTPGCAGGFIWDWADQCLEAVWQEDLPGALMKRENNFQWLSF</sequence>
<dbReference type="InterPro" id="IPR006103">
    <property type="entry name" value="Glyco_hydro_2_cat"/>
</dbReference>
<evidence type="ECO:0000256" key="2">
    <source>
        <dbReference type="ARBA" id="ARBA00012756"/>
    </source>
</evidence>
<dbReference type="GO" id="GO:0016787">
    <property type="term" value="F:hydrolase activity"/>
    <property type="evidence" value="ECO:0007669"/>
    <property type="project" value="UniProtKB-KW"/>
</dbReference>
<dbReference type="Gene3D" id="3.20.20.80">
    <property type="entry name" value="Glycosidases"/>
    <property type="match status" value="1"/>
</dbReference>
<feature type="domain" description="Glycoside hydrolase family 2 catalytic" evidence="5">
    <location>
        <begin position="19"/>
        <end position="254"/>
    </location>
</feature>
<dbReference type="EMBL" id="MU069921">
    <property type="protein sequence ID" value="KAF5831794.1"/>
    <property type="molecule type" value="Genomic_DNA"/>
</dbReference>
<dbReference type="SUPFAM" id="SSF51445">
    <property type="entry name" value="(Trans)glycosidases"/>
    <property type="match status" value="1"/>
</dbReference>
<evidence type="ECO:0000313" key="6">
    <source>
        <dbReference type="EMBL" id="KAF5831794.1"/>
    </source>
</evidence>
<reference evidence="6" key="1">
    <citation type="submission" date="2017-08" db="EMBL/GenBank/DDBJ databases">
        <authorList>
            <person name="Polle J.E."/>
            <person name="Barry K."/>
            <person name="Cushman J."/>
            <person name="Schmutz J."/>
            <person name="Tran D."/>
            <person name="Hathwaick L.T."/>
            <person name="Yim W.C."/>
            <person name="Jenkins J."/>
            <person name="Mckie-Krisberg Z.M."/>
            <person name="Prochnik S."/>
            <person name="Lindquist E."/>
            <person name="Dockter R.B."/>
            <person name="Adam C."/>
            <person name="Molina H."/>
            <person name="Bunkerborg J."/>
            <person name="Jin E."/>
            <person name="Buchheim M."/>
            <person name="Magnuson J."/>
        </authorList>
    </citation>
    <scope>NUCLEOTIDE SEQUENCE</scope>
    <source>
        <strain evidence="6">CCAP 19/18</strain>
    </source>
</reference>
<evidence type="ECO:0000256" key="4">
    <source>
        <dbReference type="ARBA" id="ARBA00023295"/>
    </source>
</evidence>
<dbReference type="InterPro" id="IPR006101">
    <property type="entry name" value="Glyco_hydro_2"/>
</dbReference>
<dbReference type="PRINTS" id="PR00132">
    <property type="entry name" value="GLHYDRLASE2"/>
</dbReference>
<comment type="caution">
    <text evidence="6">The sequence shown here is derived from an EMBL/GenBank/DDBJ whole genome shotgun (WGS) entry which is preliminary data.</text>
</comment>
<keyword evidence="7" id="KW-1185">Reference proteome</keyword>
<evidence type="ECO:0000313" key="7">
    <source>
        <dbReference type="Proteomes" id="UP000815325"/>
    </source>
</evidence>
<gene>
    <name evidence="6" type="ORF">DUNSADRAFT_12580</name>
</gene>
<dbReference type="PANTHER" id="PTHR46323">
    <property type="entry name" value="BETA-GALACTOSIDASE"/>
    <property type="match status" value="1"/>
</dbReference>
<keyword evidence="3 6" id="KW-0378">Hydrolase</keyword>
<accession>A0ABQ7GB11</accession>
<comment type="catalytic activity">
    <reaction evidence="1">
        <text>Hydrolysis of terminal non-reducing beta-D-galactose residues in beta-D-galactosides.</text>
        <dbReference type="EC" id="3.2.1.23"/>
    </reaction>
</comment>
<proteinExistence type="predicted"/>
<protein>
    <recommendedName>
        <fullName evidence="2">beta-galactosidase</fullName>
        <ecNumber evidence="2">3.2.1.23</ecNumber>
    </recommendedName>
</protein>
<dbReference type="Proteomes" id="UP000815325">
    <property type="component" value="Unassembled WGS sequence"/>
</dbReference>
<dbReference type="InterPro" id="IPR017853">
    <property type="entry name" value="GH"/>
</dbReference>
<organism evidence="6 7">
    <name type="scientific">Dunaliella salina</name>
    <name type="common">Green alga</name>
    <name type="synonym">Protococcus salinus</name>
    <dbReference type="NCBI Taxonomy" id="3046"/>
    <lineage>
        <taxon>Eukaryota</taxon>
        <taxon>Viridiplantae</taxon>
        <taxon>Chlorophyta</taxon>
        <taxon>core chlorophytes</taxon>
        <taxon>Chlorophyceae</taxon>
        <taxon>CS clade</taxon>
        <taxon>Chlamydomonadales</taxon>
        <taxon>Dunaliellaceae</taxon>
        <taxon>Dunaliella</taxon>
    </lineage>
</organism>
<dbReference type="Pfam" id="PF02836">
    <property type="entry name" value="Glyco_hydro_2_C"/>
    <property type="match status" value="1"/>
</dbReference>
<keyword evidence="4" id="KW-0326">Glycosidase</keyword>